<comment type="caution">
    <text evidence="1">The sequence shown here is derived from an EMBL/GenBank/DDBJ whole genome shotgun (WGS) entry which is preliminary data.</text>
</comment>
<reference evidence="1 2" key="1">
    <citation type="submission" date="2019-01" db="EMBL/GenBank/DDBJ databases">
        <authorList>
            <person name="Chen W.-M."/>
        </authorList>
    </citation>
    <scope>NUCLEOTIDE SEQUENCE [LARGE SCALE GENOMIC DNA]</scope>
    <source>
        <strain evidence="1 2">FSY-9</strain>
    </source>
</reference>
<dbReference type="OrthoDB" id="467106at2"/>
<dbReference type="EMBL" id="SACO01000002">
    <property type="protein sequence ID" value="RVU06926.1"/>
    <property type="molecule type" value="Genomic_DNA"/>
</dbReference>
<organism evidence="1 2">
    <name type="scientific">Novosphingobium umbonatum</name>
    <dbReference type="NCBI Taxonomy" id="1908524"/>
    <lineage>
        <taxon>Bacteria</taxon>
        <taxon>Pseudomonadati</taxon>
        <taxon>Pseudomonadota</taxon>
        <taxon>Alphaproteobacteria</taxon>
        <taxon>Sphingomonadales</taxon>
        <taxon>Sphingomonadaceae</taxon>
        <taxon>Novosphingobium</taxon>
    </lineage>
</organism>
<dbReference type="RefSeq" id="WP_127706062.1">
    <property type="nucleotide sequence ID" value="NZ_SACO01000002.1"/>
</dbReference>
<evidence type="ECO:0000313" key="2">
    <source>
        <dbReference type="Proteomes" id="UP000282837"/>
    </source>
</evidence>
<dbReference type="Proteomes" id="UP000282837">
    <property type="component" value="Unassembled WGS sequence"/>
</dbReference>
<keyword evidence="2" id="KW-1185">Reference proteome</keyword>
<name>A0A437NAK1_9SPHN</name>
<accession>A0A437NAK1</accession>
<proteinExistence type="predicted"/>
<gene>
    <name evidence="1" type="ORF">EOE18_02910</name>
</gene>
<evidence type="ECO:0000313" key="1">
    <source>
        <dbReference type="EMBL" id="RVU06926.1"/>
    </source>
</evidence>
<protein>
    <submittedName>
        <fullName evidence="1">Uncharacterized protein</fullName>
    </submittedName>
</protein>
<sequence>MSFNDALNEAGAKPAGKRPYFLEPQVERVLAITMSIAQELAVARQRADTLERLLKAKGILVEGEIDDFAPDPAASAERQMWNQEYIARILRIVQQENEAALLKGEAASGEIGDELAAEPAA</sequence>
<dbReference type="AlphaFoldDB" id="A0A437NAK1"/>